<dbReference type="RefSeq" id="YP_009118933.1">
    <property type="nucleotide sequence ID" value="NC_025425.1"/>
</dbReference>
<evidence type="ECO:0000313" key="1">
    <source>
        <dbReference type="EMBL" id="CEO90853.1"/>
    </source>
</evidence>
<organism evidence="1 2">
    <name type="scientific">Enterobacteria phage GEC-3S</name>
    <dbReference type="NCBI Taxonomy" id="1222338"/>
    <lineage>
        <taxon>Viruses</taxon>
        <taxon>Duplodnaviria</taxon>
        <taxon>Heunggongvirae</taxon>
        <taxon>Uroviricota</taxon>
        <taxon>Caudoviricetes</taxon>
        <taxon>Pantevenvirales</taxon>
        <taxon>Straboviridae</taxon>
        <taxon>Krischvirus</taxon>
        <taxon>Krischvirus gec3s</taxon>
    </lineage>
</organism>
<dbReference type="EMBL" id="HE978309">
    <property type="protein sequence ID" value="CEO90853.1"/>
    <property type="molecule type" value="Genomic_DNA"/>
</dbReference>
<sequence>MTQEIELRNTGIRFAHFDEDSATFTSISENNSVMYKLEVRGSNADSTKPARIRFNGVEIVGTGYENGLNFKVLTPTGQLHEEKVFYGRGAVLAMRDYLSLLKGDYIIAMATHGELFADPVSDVVFSKLGSVSFPNHILLQQMPRVSYAAIYSTKMGKIVCEGMQATHGEGQDSSIQIEKVYDTIDDLAITGTPQRFLDYPVEYVSEDAEHFELIQWPHDEISAPLEDFNIKAGDKLSISFELFRDSAAAAANVTARFYHNYFTDGQYQTGVRYNASKKDQWEKFEAVYTVPEGVDSVVTGCIRYPTNSSEGIVKIRNILITPISGVVKTTGPTSFGVNGVRTTHIQDNGDFTNPVMSLLKLPRDNKHITSNNFKEFDVD</sequence>
<proteinExistence type="predicted"/>
<keyword evidence="2" id="KW-1185">Reference proteome</keyword>
<dbReference type="KEGG" id="vg:23301278"/>
<dbReference type="PROSITE" id="PS52031">
    <property type="entry name" value="GG_LECTIN"/>
    <property type="match status" value="1"/>
</dbReference>
<name>A0A0B7MRS0_9CAUD</name>
<accession>A0A0B7MRS0</accession>
<dbReference type="Gene3D" id="2.60.120.260">
    <property type="entry name" value="Galactose-binding domain-like"/>
    <property type="match status" value="1"/>
</dbReference>
<gene>
    <name evidence="1" type="ORF">BN201_0250</name>
</gene>
<dbReference type="GeneID" id="23301278"/>
<dbReference type="OrthoDB" id="3762at10239"/>
<protein>
    <submittedName>
        <fullName evidence="1">Putative hinge long tail fiber proximal connector</fullName>
    </submittedName>
</protein>
<dbReference type="Proteomes" id="UP000203896">
    <property type="component" value="Segment"/>
</dbReference>
<reference evidence="1 2" key="1">
    <citation type="submission" date="2012-08" db="EMBL/GenBank/DDBJ databases">
        <title>Selection and characterization of a candidate therapeutic bacteriophage that lyses the German Escherichia coli O104:H4 outbreak strain.</title>
        <authorList>
            <person name="Merabishvilli M."/>
            <person name="De Vos D."/>
            <person name="Verbeken G."/>
            <person name="Kropinski A."/>
            <person name="Vandenheuvel D."/>
            <person name="Lavigne R."/>
            <person name="Wattiau P."/>
            <person name="Mast J."/>
            <person name="Ragimbeau C."/>
            <person name="Mossong J."/>
            <person name="Scheres J."/>
            <person name="Chanishvili N."/>
            <person name="Vaneechoutte M."/>
            <person name="Pirnay J.P."/>
        </authorList>
    </citation>
    <scope>NUCLEOTIDE SEQUENCE [LARGE SCALE GENOMIC DNA]</scope>
</reference>
<evidence type="ECO:0000313" key="2">
    <source>
        <dbReference type="Proteomes" id="UP000203896"/>
    </source>
</evidence>